<keyword evidence="2" id="KW-0233">DNA recombination</keyword>
<dbReference type="InterPro" id="IPR050090">
    <property type="entry name" value="Tyrosine_recombinase_XerCD"/>
</dbReference>
<dbReference type="PANTHER" id="PTHR30349">
    <property type="entry name" value="PHAGE INTEGRASE-RELATED"/>
    <property type="match status" value="1"/>
</dbReference>
<feature type="domain" description="Tyr recombinase" evidence="3">
    <location>
        <begin position="1"/>
        <end position="116"/>
    </location>
</feature>
<dbReference type="PANTHER" id="PTHR30349:SF64">
    <property type="entry name" value="PROPHAGE INTEGRASE INTD-RELATED"/>
    <property type="match status" value="1"/>
</dbReference>
<keyword evidence="1" id="KW-0229">DNA integration</keyword>
<comment type="caution">
    <text evidence="4">The sequence shown here is derived from an EMBL/GenBank/DDBJ whole genome shotgun (WGS) entry which is preliminary data.</text>
</comment>
<protein>
    <submittedName>
        <fullName evidence="4">Tyrosine-type recombinase/integrase</fullName>
    </submittedName>
</protein>
<dbReference type="PROSITE" id="PS51898">
    <property type="entry name" value="TYR_RECOMBINASE"/>
    <property type="match status" value="1"/>
</dbReference>
<evidence type="ECO:0000313" key="5">
    <source>
        <dbReference type="Proteomes" id="UP001201273"/>
    </source>
</evidence>
<dbReference type="Pfam" id="PF00589">
    <property type="entry name" value="Phage_integrase"/>
    <property type="match status" value="1"/>
</dbReference>
<dbReference type="Proteomes" id="UP001201273">
    <property type="component" value="Unassembled WGS sequence"/>
</dbReference>
<dbReference type="SUPFAM" id="SSF56349">
    <property type="entry name" value="DNA breaking-rejoining enzymes"/>
    <property type="match status" value="1"/>
</dbReference>
<dbReference type="RefSeq" id="WP_345790277.1">
    <property type="nucleotide sequence ID" value="NZ_JAIMJA010000032.1"/>
</dbReference>
<accession>A0ABS8WEU8</accession>
<evidence type="ECO:0000256" key="2">
    <source>
        <dbReference type="ARBA" id="ARBA00023172"/>
    </source>
</evidence>
<dbReference type="InterPro" id="IPR011010">
    <property type="entry name" value="DNA_brk_join_enz"/>
</dbReference>
<evidence type="ECO:0000256" key="1">
    <source>
        <dbReference type="ARBA" id="ARBA00022908"/>
    </source>
</evidence>
<gene>
    <name evidence="4" type="ORF">K6Y31_20135</name>
</gene>
<evidence type="ECO:0000313" key="4">
    <source>
        <dbReference type="EMBL" id="MCE2597088.1"/>
    </source>
</evidence>
<keyword evidence="5" id="KW-1185">Reference proteome</keyword>
<name>A0ABS8WEU8_9GAMM</name>
<dbReference type="Gene3D" id="1.10.443.10">
    <property type="entry name" value="Intergrase catalytic core"/>
    <property type="match status" value="1"/>
</dbReference>
<dbReference type="InterPro" id="IPR002104">
    <property type="entry name" value="Integrase_catalytic"/>
</dbReference>
<dbReference type="InterPro" id="IPR013762">
    <property type="entry name" value="Integrase-like_cat_sf"/>
</dbReference>
<evidence type="ECO:0000259" key="3">
    <source>
        <dbReference type="PROSITE" id="PS51898"/>
    </source>
</evidence>
<organism evidence="4 5">
    <name type="scientific">Motilimonas cestriensis</name>
    <dbReference type="NCBI Taxonomy" id="2742685"/>
    <lineage>
        <taxon>Bacteria</taxon>
        <taxon>Pseudomonadati</taxon>
        <taxon>Pseudomonadota</taxon>
        <taxon>Gammaproteobacteria</taxon>
        <taxon>Alteromonadales</taxon>
        <taxon>Alteromonadales genera incertae sedis</taxon>
        <taxon>Motilimonas</taxon>
    </lineage>
</organism>
<reference evidence="4 5" key="1">
    <citation type="journal article" date="2022" name="Environ. Microbiol. Rep.">
        <title>Eco-phylogenetic analyses reveal divergent evolution of vitamin B12 metabolism in the marine bacterial family 'Psychromonadaceae'.</title>
        <authorList>
            <person name="Jin X."/>
            <person name="Yang Y."/>
            <person name="Cao H."/>
            <person name="Gao B."/>
            <person name="Zhao Z."/>
        </authorList>
    </citation>
    <scope>NUCLEOTIDE SEQUENCE [LARGE SCALE GENOMIC DNA]</scope>
    <source>
        <strain evidence="4 5">MKS20</strain>
    </source>
</reference>
<sequence length="122" mass="13817">MSLPASLIKKYASAATDFAWQYLFPSSHCSEHPYDGYICRHHLHETAFRKALRKAVIASQLTKRVTAHTFRHSFATQLLLNGTDIRTVQDLLGHEDVKTTEIYTHVMGSRFANTLSPIDRAS</sequence>
<proteinExistence type="predicted"/>
<dbReference type="EMBL" id="JAIMJA010000032">
    <property type="protein sequence ID" value="MCE2597088.1"/>
    <property type="molecule type" value="Genomic_DNA"/>
</dbReference>